<dbReference type="GO" id="GO:0071949">
    <property type="term" value="F:FAD binding"/>
    <property type="evidence" value="ECO:0007669"/>
    <property type="project" value="InterPro"/>
</dbReference>
<dbReference type="PANTHER" id="PTHR13789:SF215">
    <property type="entry name" value="FAD-BINDING DOMAIN-CONTAINING PROTEIN-RELATED"/>
    <property type="match status" value="1"/>
</dbReference>
<dbReference type="SUPFAM" id="SSF51905">
    <property type="entry name" value="FAD/NAD(P)-binding domain"/>
    <property type="match status" value="1"/>
</dbReference>
<proteinExistence type="inferred from homology"/>
<keyword evidence="4" id="KW-0560">Oxidoreductase</keyword>
<dbReference type="Pfam" id="PF01494">
    <property type="entry name" value="FAD_binding_3"/>
    <property type="match status" value="1"/>
</dbReference>
<dbReference type="Proteomes" id="UP000664521">
    <property type="component" value="Unassembled WGS sequence"/>
</dbReference>
<evidence type="ECO:0000256" key="2">
    <source>
        <dbReference type="ARBA" id="ARBA00022630"/>
    </source>
</evidence>
<dbReference type="AlphaFoldDB" id="A0A8H3FDF0"/>
<keyword evidence="3" id="KW-0274">FAD</keyword>
<gene>
    <name evidence="7" type="ORF">HETSPECPRED_004574</name>
</gene>
<dbReference type="PRINTS" id="PR00420">
    <property type="entry name" value="RNGMNOXGNASE"/>
</dbReference>
<keyword evidence="8" id="KW-1185">Reference proteome</keyword>
<protein>
    <recommendedName>
        <fullName evidence="6">FAD-binding domain-containing protein</fullName>
    </recommendedName>
</protein>
<evidence type="ECO:0000313" key="8">
    <source>
        <dbReference type="Proteomes" id="UP000664521"/>
    </source>
</evidence>
<keyword evidence="5" id="KW-0503">Monooxygenase</keyword>
<dbReference type="InterPro" id="IPR002938">
    <property type="entry name" value="FAD-bd"/>
</dbReference>
<evidence type="ECO:0000256" key="4">
    <source>
        <dbReference type="ARBA" id="ARBA00023002"/>
    </source>
</evidence>
<accession>A0A8H3FDF0</accession>
<evidence type="ECO:0000256" key="5">
    <source>
        <dbReference type="ARBA" id="ARBA00023033"/>
    </source>
</evidence>
<evidence type="ECO:0000256" key="1">
    <source>
        <dbReference type="ARBA" id="ARBA00007992"/>
    </source>
</evidence>
<sequence>MEIIIVGAGIAGLSAGIGLRRAGHKVTILEQSSLLQETGAAITITPNAFRVLQSWDFSPSQSRMVAIRTGSLLDGTSMEVLMPNYLHNIEETYGAPLYSVHRVDLHNQLRLLATRTQGPGHPVEIQVRAKIVDYDPVQGKAVLADNRVLQADFIIAADGVHSSAVGHVLGETEIRADNTGWSCMRWLVPTEELLSDPETSALVKDSMQRYFTGALGAGALVWYPCRNNEVQNFLYLSQAFDNSHATEDFRASVEPGVPMSYARKDFGPALQAVIKKAKDVRFWKLVAREPIPRWHRDRLVVIGDAAHPMLTFQAQGGGQAIEDGAALGVLFDHLHDERSIEARLRLFEQVRRNRASAVQTLSNCSPPAPQSVLVAASRYLPDGKRLENMGDVNEYLWKFDVVEECKAVRGGDARYESEVEKDPLVSPLVAS</sequence>
<dbReference type="InterPro" id="IPR050493">
    <property type="entry name" value="FAD-dep_Monooxygenase_BioMet"/>
</dbReference>
<keyword evidence="2" id="KW-0285">Flavoprotein</keyword>
<comment type="similarity">
    <text evidence="1">Belongs to the paxM FAD-dependent monooxygenase family.</text>
</comment>
<feature type="domain" description="FAD-binding" evidence="6">
    <location>
        <begin position="2"/>
        <end position="359"/>
    </location>
</feature>
<dbReference type="EMBL" id="CAJPDS010000028">
    <property type="protein sequence ID" value="CAF9921524.1"/>
    <property type="molecule type" value="Genomic_DNA"/>
</dbReference>
<evidence type="ECO:0000256" key="3">
    <source>
        <dbReference type="ARBA" id="ARBA00022827"/>
    </source>
</evidence>
<comment type="caution">
    <text evidence="7">The sequence shown here is derived from an EMBL/GenBank/DDBJ whole genome shotgun (WGS) entry which is preliminary data.</text>
</comment>
<organism evidence="7 8">
    <name type="scientific">Heterodermia speciosa</name>
    <dbReference type="NCBI Taxonomy" id="116794"/>
    <lineage>
        <taxon>Eukaryota</taxon>
        <taxon>Fungi</taxon>
        <taxon>Dikarya</taxon>
        <taxon>Ascomycota</taxon>
        <taxon>Pezizomycotina</taxon>
        <taxon>Lecanoromycetes</taxon>
        <taxon>OSLEUM clade</taxon>
        <taxon>Lecanoromycetidae</taxon>
        <taxon>Caliciales</taxon>
        <taxon>Physciaceae</taxon>
        <taxon>Heterodermia</taxon>
    </lineage>
</organism>
<dbReference type="GO" id="GO:0004497">
    <property type="term" value="F:monooxygenase activity"/>
    <property type="evidence" value="ECO:0007669"/>
    <property type="project" value="UniProtKB-KW"/>
</dbReference>
<dbReference type="InterPro" id="IPR036188">
    <property type="entry name" value="FAD/NAD-bd_sf"/>
</dbReference>
<name>A0A8H3FDF0_9LECA</name>
<dbReference type="OrthoDB" id="9993796at2759"/>
<evidence type="ECO:0000259" key="6">
    <source>
        <dbReference type="Pfam" id="PF01494"/>
    </source>
</evidence>
<dbReference type="Gene3D" id="3.50.50.60">
    <property type="entry name" value="FAD/NAD(P)-binding domain"/>
    <property type="match status" value="1"/>
</dbReference>
<reference evidence="7" key="1">
    <citation type="submission" date="2021-03" db="EMBL/GenBank/DDBJ databases">
        <authorList>
            <person name="Tagirdzhanova G."/>
        </authorList>
    </citation>
    <scope>NUCLEOTIDE SEQUENCE</scope>
</reference>
<evidence type="ECO:0000313" key="7">
    <source>
        <dbReference type="EMBL" id="CAF9921524.1"/>
    </source>
</evidence>
<dbReference type="SUPFAM" id="SSF54373">
    <property type="entry name" value="FAD-linked reductases, C-terminal domain"/>
    <property type="match status" value="1"/>
</dbReference>
<dbReference type="PANTHER" id="PTHR13789">
    <property type="entry name" value="MONOOXYGENASE"/>
    <property type="match status" value="1"/>
</dbReference>